<sequence length="131" mass="15144">MGVYLLVFIDEGFFVKDRKTIDEIAKISENVGDCVILEEPFQRKFAFFTTKSIEKYDLGSSRTQKEEGLLDGDSEVFLIEKYKKPSLNKIKKLIKNNLEVEDLSKDDINSLVEIFSRDNVGYGKYMVKLWG</sequence>
<dbReference type="EMBL" id="MN740597">
    <property type="protein sequence ID" value="QHS78428.1"/>
    <property type="molecule type" value="Genomic_DNA"/>
</dbReference>
<protein>
    <submittedName>
        <fullName evidence="1">Uncharacterized protein</fullName>
    </submittedName>
</protein>
<proteinExistence type="predicted"/>
<accession>A0A6C0AF85</accession>
<dbReference type="AlphaFoldDB" id="A0A6C0AF85"/>
<organism evidence="1">
    <name type="scientific">viral metagenome</name>
    <dbReference type="NCBI Taxonomy" id="1070528"/>
    <lineage>
        <taxon>unclassified sequences</taxon>
        <taxon>metagenomes</taxon>
        <taxon>organismal metagenomes</taxon>
    </lineage>
</organism>
<evidence type="ECO:0000313" key="1">
    <source>
        <dbReference type="EMBL" id="QHS78428.1"/>
    </source>
</evidence>
<name>A0A6C0AF85_9ZZZZ</name>
<reference evidence="1" key="1">
    <citation type="journal article" date="2020" name="Nature">
        <title>Giant virus diversity and host interactions through global metagenomics.</title>
        <authorList>
            <person name="Schulz F."/>
            <person name="Roux S."/>
            <person name="Paez-Espino D."/>
            <person name="Jungbluth S."/>
            <person name="Walsh D.A."/>
            <person name="Denef V.J."/>
            <person name="McMahon K.D."/>
            <person name="Konstantinidis K.T."/>
            <person name="Eloe-Fadrosh E.A."/>
            <person name="Kyrpides N.C."/>
            <person name="Woyke T."/>
        </authorList>
    </citation>
    <scope>NUCLEOTIDE SEQUENCE</scope>
    <source>
        <strain evidence="1">GVMAG-S-1021933-23</strain>
    </source>
</reference>